<comment type="similarity">
    <text evidence="1">Belongs to the leucine-binding protein family.</text>
</comment>
<comment type="caution">
    <text evidence="5">The sequence shown here is derived from an EMBL/GenBank/DDBJ whole genome shotgun (WGS) entry which is preliminary data.</text>
</comment>
<dbReference type="Gene3D" id="3.40.50.2300">
    <property type="match status" value="2"/>
</dbReference>
<keyword evidence="6" id="KW-1185">Reference proteome</keyword>
<evidence type="ECO:0000256" key="2">
    <source>
        <dbReference type="ARBA" id="ARBA00022729"/>
    </source>
</evidence>
<evidence type="ECO:0000313" key="5">
    <source>
        <dbReference type="EMBL" id="MBS2546319.1"/>
    </source>
</evidence>
<dbReference type="InterPro" id="IPR028082">
    <property type="entry name" value="Peripla_BP_I"/>
</dbReference>
<dbReference type="PANTHER" id="PTHR47235">
    <property type="entry name" value="BLR6548 PROTEIN"/>
    <property type="match status" value="1"/>
</dbReference>
<dbReference type="CDD" id="cd06341">
    <property type="entry name" value="PBP1_ABC_ligand_binding-like"/>
    <property type="match status" value="1"/>
</dbReference>
<feature type="signal peptide" evidence="3">
    <location>
        <begin position="1"/>
        <end position="17"/>
    </location>
</feature>
<name>A0ABS5KKG5_9ACTN</name>
<dbReference type="RefSeq" id="WP_212007971.1">
    <property type="nucleotide sequence ID" value="NZ_JAAFYZ010000012.1"/>
</dbReference>
<sequence length="450" mass="47776">MRRIFVLGAGLTLLGTAACGTRLPDSAFTSQNPAAPGTGSTAAASANAAGDIGVTPTSIKIGMIDSVDSLLGPDTFSGPMYGAQAFFKALNAAGGINGRQISFVTCDDQGVGGTDVSCAHTLIDQDKVFAFAGNSIFQYDGASYVSAKDVPDIGGEPISNAYDQYPHLYSIYGSDYPRDGKTIGWQGKLYSSTEAEHYAKTVLGAHVAGLVSYNQADSARYASYEAEALRKEGFTVVPEQLDIALADFDSAALDMKNKGVDVVFDTIDTDGNARLCKAIEDAGVPIKAKFTTVQSWDATVATTYKDAPKCRNLLYANSSDANYEDTSNPAVKAFRDAMAKYFPDRQGKLSEWEIDGWASAQWLTDAVASCGADVTRVCVEKFMNSGKPYDAHGIITPAQFDVKAPTGTTHACFDVAQWQDSANGGQGGWVTRVPDMDTNCYDVPQVSYSP</sequence>
<dbReference type="EMBL" id="JAAFYZ010000012">
    <property type="protein sequence ID" value="MBS2546319.1"/>
    <property type="molecule type" value="Genomic_DNA"/>
</dbReference>
<dbReference type="InterPro" id="IPR028081">
    <property type="entry name" value="Leu-bd"/>
</dbReference>
<accession>A0ABS5KKG5</accession>
<protein>
    <submittedName>
        <fullName evidence="5">ABC transporter substrate-binding protein</fullName>
    </submittedName>
</protein>
<proteinExistence type="inferred from homology"/>
<evidence type="ECO:0000259" key="4">
    <source>
        <dbReference type="Pfam" id="PF13458"/>
    </source>
</evidence>
<dbReference type="Proteomes" id="UP000730482">
    <property type="component" value="Unassembled WGS sequence"/>
</dbReference>
<organism evidence="5 6">
    <name type="scientific">Catenulispora pinistramenti</name>
    <dbReference type="NCBI Taxonomy" id="2705254"/>
    <lineage>
        <taxon>Bacteria</taxon>
        <taxon>Bacillati</taxon>
        <taxon>Actinomycetota</taxon>
        <taxon>Actinomycetes</taxon>
        <taxon>Catenulisporales</taxon>
        <taxon>Catenulisporaceae</taxon>
        <taxon>Catenulispora</taxon>
    </lineage>
</organism>
<evidence type="ECO:0000256" key="3">
    <source>
        <dbReference type="SAM" id="SignalP"/>
    </source>
</evidence>
<dbReference type="Pfam" id="PF13458">
    <property type="entry name" value="Peripla_BP_6"/>
    <property type="match status" value="1"/>
</dbReference>
<evidence type="ECO:0000313" key="6">
    <source>
        <dbReference type="Proteomes" id="UP000730482"/>
    </source>
</evidence>
<reference evidence="5 6" key="1">
    <citation type="submission" date="2020-02" db="EMBL/GenBank/DDBJ databases">
        <title>Acidophilic actinobacteria isolated from forest soil.</title>
        <authorList>
            <person name="Golinska P."/>
        </authorList>
    </citation>
    <scope>NUCLEOTIDE SEQUENCE [LARGE SCALE GENOMIC DNA]</scope>
    <source>
        <strain evidence="5 6">NL8</strain>
    </source>
</reference>
<evidence type="ECO:0000256" key="1">
    <source>
        <dbReference type="ARBA" id="ARBA00010062"/>
    </source>
</evidence>
<gene>
    <name evidence="5" type="ORF">KGQ19_05515</name>
</gene>
<dbReference type="SUPFAM" id="SSF53822">
    <property type="entry name" value="Periplasmic binding protein-like I"/>
    <property type="match status" value="1"/>
</dbReference>
<keyword evidence="2 3" id="KW-0732">Signal</keyword>
<feature type="chain" id="PRO_5047408741" evidence="3">
    <location>
        <begin position="18"/>
        <end position="450"/>
    </location>
</feature>
<dbReference type="PROSITE" id="PS51257">
    <property type="entry name" value="PROKAR_LIPOPROTEIN"/>
    <property type="match status" value="1"/>
</dbReference>
<dbReference type="PANTHER" id="PTHR47235:SF1">
    <property type="entry name" value="BLR6548 PROTEIN"/>
    <property type="match status" value="1"/>
</dbReference>
<feature type="domain" description="Leucine-binding protein" evidence="4">
    <location>
        <begin position="58"/>
        <end position="420"/>
    </location>
</feature>